<feature type="chain" id="PRO_5020612659" description="Outer membrane lipoprotein-sorting protein" evidence="1">
    <location>
        <begin position="21"/>
        <end position="218"/>
    </location>
</feature>
<keyword evidence="3" id="KW-1185">Reference proteome</keyword>
<dbReference type="Proteomes" id="UP000291485">
    <property type="component" value="Unassembled WGS sequence"/>
</dbReference>
<name>A0A4R0P5K4_9SPHI</name>
<feature type="signal peptide" evidence="1">
    <location>
        <begin position="1"/>
        <end position="20"/>
    </location>
</feature>
<evidence type="ECO:0008006" key="4">
    <source>
        <dbReference type="Google" id="ProtNLM"/>
    </source>
</evidence>
<accession>A0A4R0P5K4</accession>
<evidence type="ECO:0000313" key="3">
    <source>
        <dbReference type="Proteomes" id="UP000291485"/>
    </source>
</evidence>
<reference evidence="2 3" key="1">
    <citation type="submission" date="2019-02" db="EMBL/GenBank/DDBJ databases">
        <title>Pedobacter sp. RP-3-11 sp. nov., isolated from Arctic soil.</title>
        <authorList>
            <person name="Dahal R.H."/>
        </authorList>
    </citation>
    <scope>NUCLEOTIDE SEQUENCE [LARGE SCALE GENOMIC DNA]</scope>
    <source>
        <strain evidence="2 3">RP-3-11</strain>
    </source>
</reference>
<evidence type="ECO:0000313" key="2">
    <source>
        <dbReference type="EMBL" id="TCD10619.1"/>
    </source>
</evidence>
<protein>
    <recommendedName>
        <fullName evidence="4">Outer membrane lipoprotein-sorting protein</fullName>
    </recommendedName>
</protein>
<proteinExistence type="predicted"/>
<comment type="caution">
    <text evidence="2">The sequence shown here is derived from an EMBL/GenBank/DDBJ whole genome shotgun (WGS) entry which is preliminary data.</text>
</comment>
<dbReference type="OrthoDB" id="797627at2"/>
<gene>
    <name evidence="2" type="ORF">EZ449_09765</name>
</gene>
<organism evidence="2 3">
    <name type="scientific">Pedobacter frigidisoli</name>
    <dbReference type="NCBI Taxonomy" id="2530455"/>
    <lineage>
        <taxon>Bacteria</taxon>
        <taxon>Pseudomonadati</taxon>
        <taxon>Bacteroidota</taxon>
        <taxon>Sphingobacteriia</taxon>
        <taxon>Sphingobacteriales</taxon>
        <taxon>Sphingobacteriaceae</taxon>
        <taxon>Pedobacter</taxon>
    </lineage>
</organism>
<dbReference type="RefSeq" id="WP_131558161.1">
    <property type="nucleotide sequence ID" value="NZ_SJSN01000006.1"/>
</dbReference>
<dbReference type="AlphaFoldDB" id="A0A4R0P5K4"/>
<evidence type="ECO:0000256" key="1">
    <source>
        <dbReference type="SAM" id="SignalP"/>
    </source>
</evidence>
<sequence length="218" mass="25147">MKTILTFILLGLGLTCYAQKSDTTTMRSRTIRDGFTEKYTVLKSNKNIKKGFAEVLFNQQQIASGQYNNNRRFNQWKFYFLNGEVEQIYNYTTKKVEYEFENKSTTYFLENLKDGDESINPVKIGGSYATAIVMSKMPNFMIDLRNKKGTYTISYIYSLDEFGNLTKLERKVVGENFSKSENIDSTLLEPEELEFNPGYVNGKPIKSSITINNTFTIN</sequence>
<keyword evidence="1" id="KW-0732">Signal</keyword>
<dbReference type="EMBL" id="SJSN01000006">
    <property type="protein sequence ID" value="TCD10619.1"/>
    <property type="molecule type" value="Genomic_DNA"/>
</dbReference>